<name>A0A0S4KI09_BODSA</name>
<evidence type="ECO:0000256" key="2">
    <source>
        <dbReference type="SAM" id="SignalP"/>
    </source>
</evidence>
<accession>A0A0S4KI09</accession>
<evidence type="ECO:0000313" key="3">
    <source>
        <dbReference type="EMBL" id="CUI15267.1"/>
    </source>
</evidence>
<dbReference type="Proteomes" id="UP000051952">
    <property type="component" value="Unassembled WGS sequence"/>
</dbReference>
<gene>
    <name evidence="3" type="ORF">BSAL_33590</name>
</gene>
<reference evidence="4" key="1">
    <citation type="submission" date="2015-09" db="EMBL/GenBank/DDBJ databases">
        <authorList>
            <consortium name="Pathogen Informatics"/>
        </authorList>
    </citation>
    <scope>NUCLEOTIDE SEQUENCE [LARGE SCALE GENOMIC DNA]</scope>
    <source>
        <strain evidence="4">Lake Konstanz</strain>
    </source>
</reference>
<evidence type="ECO:0000313" key="4">
    <source>
        <dbReference type="Proteomes" id="UP000051952"/>
    </source>
</evidence>
<dbReference type="EMBL" id="CYKH01001958">
    <property type="protein sequence ID" value="CUI15267.1"/>
    <property type="molecule type" value="Genomic_DNA"/>
</dbReference>
<protein>
    <submittedName>
        <fullName evidence="3">Membrane-associated protein, putative</fullName>
    </submittedName>
</protein>
<sequence>MHAKAPRVSLSLKPFFFFFWFVSRGQAQHASEIFPRETLIPIHTPPPSVASLHHFLFMSCVLSGAMLQYVLPIFIHCVVRSRPGRIFFLSTANLRARTHTSKQLERRSF</sequence>
<keyword evidence="2" id="KW-0732">Signal</keyword>
<organism evidence="3 4">
    <name type="scientific">Bodo saltans</name>
    <name type="common">Flagellated protozoan</name>
    <dbReference type="NCBI Taxonomy" id="75058"/>
    <lineage>
        <taxon>Eukaryota</taxon>
        <taxon>Discoba</taxon>
        <taxon>Euglenozoa</taxon>
        <taxon>Kinetoplastea</taxon>
        <taxon>Metakinetoplastina</taxon>
        <taxon>Eubodonida</taxon>
        <taxon>Bodonidae</taxon>
        <taxon>Bodo</taxon>
    </lineage>
</organism>
<keyword evidence="1" id="KW-0472">Membrane</keyword>
<dbReference type="AlphaFoldDB" id="A0A0S4KI09"/>
<keyword evidence="1" id="KW-0812">Transmembrane</keyword>
<keyword evidence="4" id="KW-1185">Reference proteome</keyword>
<proteinExistence type="predicted"/>
<dbReference type="VEuPathDB" id="TriTrypDB:BSAL_33590"/>
<feature type="chain" id="PRO_5006623407" evidence="2">
    <location>
        <begin position="28"/>
        <end position="109"/>
    </location>
</feature>
<feature type="transmembrane region" description="Helical" evidence="1">
    <location>
        <begin position="51"/>
        <end position="75"/>
    </location>
</feature>
<keyword evidence="1" id="KW-1133">Transmembrane helix</keyword>
<feature type="signal peptide" evidence="2">
    <location>
        <begin position="1"/>
        <end position="27"/>
    </location>
</feature>
<evidence type="ECO:0000256" key="1">
    <source>
        <dbReference type="SAM" id="Phobius"/>
    </source>
</evidence>